<evidence type="ECO:0000313" key="2">
    <source>
        <dbReference type="EMBL" id="TLD39876.1"/>
    </source>
</evidence>
<dbReference type="Proteomes" id="UP000319783">
    <property type="component" value="Unassembled WGS sequence"/>
</dbReference>
<dbReference type="AlphaFoldDB" id="A0A533Q5Q6"/>
<comment type="caution">
    <text evidence="2">The sequence shown here is derived from an EMBL/GenBank/DDBJ whole genome shotgun (WGS) entry which is preliminary data.</text>
</comment>
<reference evidence="2 3" key="1">
    <citation type="submission" date="2019-04" db="EMBL/GenBank/DDBJ databases">
        <title>Genome of a novel bacterium Candidatus Jettenia ecosi reconstructed from metagenome of an anammox bioreactor.</title>
        <authorList>
            <person name="Mardanov A.V."/>
            <person name="Beletsky A.V."/>
            <person name="Ravin N.V."/>
            <person name="Botchkova E.A."/>
            <person name="Litti Y.V."/>
            <person name="Nozhevnikova A.N."/>
        </authorList>
    </citation>
    <scope>NUCLEOTIDE SEQUENCE [LARGE SCALE GENOMIC DNA]</scope>
    <source>
        <strain evidence="2">J2</strain>
    </source>
</reference>
<sequence length="246" mass="28248">MKYMIPVIMVLCHFIVATILMAQETKDAVNKHILVDTKCSRCHTLKRVFIIPRPVEAWKNIVEEMRDKNPEWITSEEAQQIISEIVSILPERIRAATSERKDYEDARLLFVDRCTSCHSINRILLKDKTAGEWKETVERMQSEASEYITKEDASRITQFLSERADVLKEDAGGNIFVAKCLICHPGEQILLETHDRAGWEKIVKKMQMIARDTLPSARFGYEEAKLVVDLLVKTQGQKTNNSSTQP</sequence>
<dbReference type="InterPro" id="IPR036280">
    <property type="entry name" value="Multihaem_cyt_sf"/>
</dbReference>
<protein>
    <recommendedName>
        <fullName evidence="4">Cytochrome c domain-containing protein</fullName>
    </recommendedName>
</protein>
<dbReference type="InterPro" id="IPR036909">
    <property type="entry name" value="Cyt_c-like_dom_sf"/>
</dbReference>
<feature type="chain" id="PRO_5021712018" description="Cytochrome c domain-containing protein" evidence="1">
    <location>
        <begin position="23"/>
        <end position="246"/>
    </location>
</feature>
<evidence type="ECO:0000313" key="3">
    <source>
        <dbReference type="Proteomes" id="UP000319783"/>
    </source>
</evidence>
<dbReference type="GO" id="GO:0020037">
    <property type="term" value="F:heme binding"/>
    <property type="evidence" value="ECO:0007669"/>
    <property type="project" value="InterPro"/>
</dbReference>
<dbReference type="GO" id="GO:0009055">
    <property type="term" value="F:electron transfer activity"/>
    <property type="evidence" value="ECO:0007669"/>
    <property type="project" value="InterPro"/>
</dbReference>
<dbReference type="SUPFAM" id="SSF48695">
    <property type="entry name" value="Multiheme cytochromes"/>
    <property type="match status" value="1"/>
</dbReference>
<name>A0A533Q5Q6_9BACT</name>
<accession>A0A533Q5Q6</accession>
<keyword evidence="1" id="KW-0732">Signal</keyword>
<gene>
    <name evidence="2" type="ORF">JETT_3864</name>
</gene>
<dbReference type="SUPFAM" id="SSF46626">
    <property type="entry name" value="Cytochrome c"/>
    <property type="match status" value="2"/>
</dbReference>
<evidence type="ECO:0008006" key="4">
    <source>
        <dbReference type="Google" id="ProtNLM"/>
    </source>
</evidence>
<feature type="signal peptide" evidence="1">
    <location>
        <begin position="1"/>
        <end position="22"/>
    </location>
</feature>
<proteinExistence type="predicted"/>
<dbReference type="EMBL" id="SULG01000175">
    <property type="protein sequence ID" value="TLD39876.1"/>
    <property type="molecule type" value="Genomic_DNA"/>
</dbReference>
<organism evidence="2 3">
    <name type="scientific">Candidatus Jettenia ecosi</name>
    <dbReference type="NCBI Taxonomy" id="2494326"/>
    <lineage>
        <taxon>Bacteria</taxon>
        <taxon>Pseudomonadati</taxon>
        <taxon>Planctomycetota</taxon>
        <taxon>Candidatus Brocadiia</taxon>
        <taxon>Candidatus Brocadiales</taxon>
        <taxon>Candidatus Brocadiaceae</taxon>
        <taxon>Candidatus Jettenia</taxon>
    </lineage>
</organism>
<evidence type="ECO:0000256" key="1">
    <source>
        <dbReference type="SAM" id="SignalP"/>
    </source>
</evidence>
<dbReference type="Gene3D" id="1.10.760.10">
    <property type="entry name" value="Cytochrome c-like domain"/>
    <property type="match status" value="3"/>
</dbReference>